<proteinExistence type="predicted"/>
<dbReference type="EMBL" id="JAMDMX010000008">
    <property type="protein sequence ID" value="MCY9691896.1"/>
    <property type="molecule type" value="Genomic_DNA"/>
</dbReference>
<evidence type="ECO:0000256" key="1">
    <source>
        <dbReference type="SAM" id="Phobius"/>
    </source>
</evidence>
<evidence type="ECO:0000313" key="3">
    <source>
        <dbReference type="Proteomes" id="UP001527099"/>
    </source>
</evidence>
<evidence type="ECO:0008006" key="4">
    <source>
        <dbReference type="Google" id="ProtNLM"/>
    </source>
</evidence>
<feature type="transmembrane region" description="Helical" evidence="1">
    <location>
        <begin position="47"/>
        <end position="69"/>
    </location>
</feature>
<reference evidence="2 3" key="1">
    <citation type="submission" date="2022-05" db="EMBL/GenBank/DDBJ databases">
        <title>Genome Sequencing of Bee-Associated Microbes.</title>
        <authorList>
            <person name="Dunlap C."/>
        </authorList>
    </citation>
    <scope>NUCLEOTIDE SEQUENCE [LARGE SCALE GENOMIC DNA]</scope>
    <source>
        <strain evidence="2 3">NRRL B-14421</strain>
    </source>
</reference>
<dbReference type="RefSeq" id="WP_029197067.1">
    <property type="nucleotide sequence ID" value="NZ_JAMDMW010000072.1"/>
</dbReference>
<organism evidence="2 3">
    <name type="scientific">Paenibacillus alginolyticus</name>
    <dbReference type="NCBI Taxonomy" id="59839"/>
    <lineage>
        <taxon>Bacteria</taxon>
        <taxon>Bacillati</taxon>
        <taxon>Bacillota</taxon>
        <taxon>Bacilli</taxon>
        <taxon>Bacillales</taxon>
        <taxon>Paenibacillaceae</taxon>
        <taxon>Paenibacillus</taxon>
    </lineage>
</organism>
<protein>
    <recommendedName>
        <fullName evidence="4">DUF2269 family protein</fullName>
    </recommendedName>
</protein>
<keyword evidence="1" id="KW-1133">Transmembrane helix</keyword>
<keyword evidence="1" id="KW-0472">Membrane</keyword>
<accession>A0ABT4G6T9</accession>
<feature type="transmembrane region" description="Helical" evidence="1">
    <location>
        <begin position="75"/>
        <end position="99"/>
    </location>
</feature>
<name>A0ABT4G6T9_9BACL</name>
<dbReference type="Proteomes" id="UP001527099">
    <property type="component" value="Unassembled WGS sequence"/>
</dbReference>
<sequence length="144" mass="15152">MYPVMIFLHVVSALLLGSYVMFPFLVGRAATLSGAAQESFVGVIAKINRIGQFSLIVTFLTGGAMISQVDPKPSVLWMISSIVLLLIVGAITGMIGGRIKKLIANSKAGKSTASDAGKIKTFSWISAIAVIVAVLIMTNPQLLS</sequence>
<evidence type="ECO:0000313" key="2">
    <source>
        <dbReference type="EMBL" id="MCY9691896.1"/>
    </source>
</evidence>
<feature type="transmembrane region" description="Helical" evidence="1">
    <location>
        <begin position="6"/>
        <end position="26"/>
    </location>
</feature>
<keyword evidence="1" id="KW-0812">Transmembrane</keyword>
<comment type="caution">
    <text evidence="2">The sequence shown here is derived from an EMBL/GenBank/DDBJ whole genome shotgun (WGS) entry which is preliminary data.</text>
</comment>
<gene>
    <name evidence="2" type="ORF">M5X19_02995</name>
</gene>
<keyword evidence="3" id="KW-1185">Reference proteome</keyword>
<feature type="transmembrane region" description="Helical" evidence="1">
    <location>
        <begin position="119"/>
        <end position="138"/>
    </location>
</feature>